<feature type="region of interest" description="Disordered" evidence="1">
    <location>
        <begin position="1"/>
        <end position="31"/>
    </location>
</feature>
<name>A0ABQ7Y1Y5_BRANA</name>
<sequence length="210" mass="24356">MTLFNQQPPRPVRGGGQGAGPAAPPVRRPRPRHYPDVSIAELMASPSRLQMPLIHTEKENNGLWVAWYNYSMVSDEMKLTWWGDFVQKYYWDPIHYNVVRLHWKKTMMSLISNFISKRKRSGKIPPFMSSEHWGALQTYWGTEPARKKSKSASESRCSDQGGLGEAKEVVKKWRCSFLVLRETNGVCFWCEEKEMVFVFGLNLFNLILKL</sequence>
<evidence type="ECO:0000313" key="2">
    <source>
        <dbReference type="EMBL" id="KAH0862189.1"/>
    </source>
</evidence>
<dbReference type="EMBL" id="JAGKQM010000018">
    <property type="protein sequence ID" value="KAH0862189.1"/>
    <property type="molecule type" value="Genomic_DNA"/>
</dbReference>
<evidence type="ECO:0000256" key="1">
    <source>
        <dbReference type="SAM" id="MobiDB-lite"/>
    </source>
</evidence>
<keyword evidence="3" id="KW-1185">Reference proteome</keyword>
<evidence type="ECO:0000313" key="3">
    <source>
        <dbReference type="Proteomes" id="UP000824890"/>
    </source>
</evidence>
<reference evidence="2 3" key="1">
    <citation type="submission" date="2021-05" db="EMBL/GenBank/DDBJ databases">
        <title>Genome Assembly of Synthetic Allotetraploid Brassica napus Reveals Homoeologous Exchanges between Subgenomes.</title>
        <authorList>
            <person name="Davis J.T."/>
        </authorList>
    </citation>
    <scope>NUCLEOTIDE SEQUENCE [LARGE SCALE GENOMIC DNA]</scope>
    <source>
        <strain evidence="3">cv. Da-Ae</strain>
        <tissue evidence="2">Seedling</tissue>
    </source>
</reference>
<proteinExistence type="predicted"/>
<comment type="caution">
    <text evidence="2">The sequence shown here is derived from an EMBL/GenBank/DDBJ whole genome shotgun (WGS) entry which is preliminary data.</text>
</comment>
<dbReference type="Proteomes" id="UP000824890">
    <property type="component" value="Unassembled WGS sequence"/>
</dbReference>
<organism evidence="2 3">
    <name type="scientific">Brassica napus</name>
    <name type="common">Rape</name>
    <dbReference type="NCBI Taxonomy" id="3708"/>
    <lineage>
        <taxon>Eukaryota</taxon>
        <taxon>Viridiplantae</taxon>
        <taxon>Streptophyta</taxon>
        <taxon>Embryophyta</taxon>
        <taxon>Tracheophyta</taxon>
        <taxon>Spermatophyta</taxon>
        <taxon>Magnoliopsida</taxon>
        <taxon>eudicotyledons</taxon>
        <taxon>Gunneridae</taxon>
        <taxon>Pentapetalae</taxon>
        <taxon>rosids</taxon>
        <taxon>malvids</taxon>
        <taxon>Brassicales</taxon>
        <taxon>Brassicaceae</taxon>
        <taxon>Brassiceae</taxon>
        <taxon>Brassica</taxon>
    </lineage>
</organism>
<accession>A0ABQ7Y1Y5</accession>
<gene>
    <name evidence="2" type="ORF">HID58_079400</name>
</gene>
<protein>
    <submittedName>
        <fullName evidence="2">Uncharacterized protein</fullName>
    </submittedName>
</protein>